<evidence type="ECO:0000256" key="8">
    <source>
        <dbReference type="ARBA" id="ARBA00023306"/>
    </source>
</evidence>
<dbReference type="AlphaFoldDB" id="A0A0G3EK17"/>
<dbReference type="Gene3D" id="3.65.10.10">
    <property type="entry name" value="Enolpyruvate transferase domain"/>
    <property type="match status" value="2"/>
</dbReference>
<evidence type="ECO:0000256" key="3">
    <source>
        <dbReference type="ARBA" id="ARBA00022490"/>
    </source>
</evidence>
<keyword evidence="15" id="KW-1185">Reference proteome</keyword>
<dbReference type="NCBIfam" id="NF006873">
    <property type="entry name" value="PRK09369.1"/>
    <property type="match status" value="1"/>
</dbReference>
<dbReference type="CDD" id="cd01555">
    <property type="entry name" value="UdpNAET"/>
    <property type="match status" value="1"/>
</dbReference>
<feature type="binding site" evidence="12">
    <location>
        <position position="335"/>
    </location>
    <ligand>
        <name>UDP-N-acetyl-alpha-D-glucosamine</name>
        <dbReference type="ChEBI" id="CHEBI:57705"/>
    </ligand>
</feature>
<comment type="catalytic activity">
    <reaction evidence="11 12">
        <text>phosphoenolpyruvate + UDP-N-acetyl-alpha-D-glucosamine = UDP-N-acetyl-3-O-(1-carboxyvinyl)-alpha-D-glucosamine + phosphate</text>
        <dbReference type="Rhea" id="RHEA:18681"/>
        <dbReference type="ChEBI" id="CHEBI:43474"/>
        <dbReference type="ChEBI" id="CHEBI:57705"/>
        <dbReference type="ChEBI" id="CHEBI:58702"/>
        <dbReference type="ChEBI" id="CHEBI:68483"/>
        <dbReference type="EC" id="2.5.1.7"/>
    </reaction>
</comment>
<keyword evidence="5 12" id="KW-0808">Transferase</keyword>
<evidence type="ECO:0000256" key="11">
    <source>
        <dbReference type="ARBA" id="ARBA00047527"/>
    </source>
</evidence>
<gene>
    <name evidence="12 14" type="primary">murA</name>
    <name evidence="14" type="ORF">L21SP4_01899</name>
</gene>
<accession>A0A0G3EK17</accession>
<dbReference type="InterPro" id="IPR001986">
    <property type="entry name" value="Enolpyruvate_Tfrase_dom"/>
</dbReference>
<evidence type="ECO:0000256" key="1">
    <source>
        <dbReference type="ARBA" id="ARBA00004496"/>
    </source>
</evidence>
<feature type="active site" description="Proton donor" evidence="12">
    <location>
        <position position="116"/>
    </location>
</feature>
<protein>
    <recommendedName>
        <fullName evidence="12">UDP-N-acetylglucosamine 1-carboxyvinyltransferase</fullName>
        <ecNumber evidence="12">2.5.1.7</ecNumber>
    </recommendedName>
    <alternativeName>
        <fullName evidence="12">Enoylpyruvate transferase</fullName>
    </alternativeName>
    <alternativeName>
        <fullName evidence="12">UDP-N-acetylglucosamine enolpyruvyl transferase</fullName>
        <shortName evidence="12">EPT</shortName>
    </alternativeName>
</protein>
<keyword evidence="6 12" id="KW-0133">Cell shape</keyword>
<evidence type="ECO:0000313" key="15">
    <source>
        <dbReference type="Proteomes" id="UP000035268"/>
    </source>
</evidence>
<comment type="similarity">
    <text evidence="10 12">Belongs to the EPSP synthase family. MurA subfamily.</text>
</comment>
<evidence type="ECO:0000256" key="4">
    <source>
        <dbReference type="ARBA" id="ARBA00022618"/>
    </source>
</evidence>
<dbReference type="STRING" id="1307763.L21SP4_01899"/>
<dbReference type="InterPro" id="IPR036968">
    <property type="entry name" value="Enolpyruvate_Tfrase_sf"/>
</dbReference>
<dbReference type="GO" id="GO:0051301">
    <property type="term" value="P:cell division"/>
    <property type="evidence" value="ECO:0007669"/>
    <property type="project" value="UniProtKB-KW"/>
</dbReference>
<feature type="binding site" evidence="12">
    <location>
        <begin position="22"/>
        <end position="23"/>
    </location>
    <ligand>
        <name>phosphoenolpyruvate</name>
        <dbReference type="ChEBI" id="CHEBI:58702"/>
    </ligand>
</feature>
<reference evidence="15" key="1">
    <citation type="submission" date="2015-02" db="EMBL/GenBank/DDBJ databases">
        <title>Description and complete genome sequence of the first cultured representative of the subdivision 5 of the Verrucomicrobia phylum.</title>
        <authorList>
            <person name="Spring S."/>
            <person name="Bunk B."/>
            <person name="Sproer C."/>
            <person name="Klenk H.-P."/>
        </authorList>
    </citation>
    <scope>NUCLEOTIDE SEQUENCE [LARGE SCALE GENOMIC DNA]</scope>
    <source>
        <strain evidence="15">L21-Fru-AB</strain>
    </source>
</reference>
<dbReference type="Proteomes" id="UP000035268">
    <property type="component" value="Chromosome"/>
</dbReference>
<dbReference type="NCBIfam" id="TIGR01072">
    <property type="entry name" value="murA"/>
    <property type="match status" value="1"/>
</dbReference>
<dbReference type="PATRIC" id="fig|1609981.3.peg.1972"/>
<evidence type="ECO:0000313" key="14">
    <source>
        <dbReference type="EMBL" id="AKJ65135.1"/>
    </source>
</evidence>
<dbReference type="UniPathway" id="UPA00219"/>
<keyword evidence="3 12" id="KW-0963">Cytoplasm</keyword>
<dbReference type="GO" id="GO:0071555">
    <property type="term" value="P:cell wall organization"/>
    <property type="evidence" value="ECO:0007669"/>
    <property type="project" value="UniProtKB-KW"/>
</dbReference>
<dbReference type="GO" id="GO:0005737">
    <property type="term" value="C:cytoplasm"/>
    <property type="evidence" value="ECO:0007669"/>
    <property type="project" value="UniProtKB-SubCell"/>
</dbReference>
<comment type="pathway">
    <text evidence="2 12">Cell wall biogenesis; peptidoglycan biosynthesis.</text>
</comment>
<evidence type="ECO:0000256" key="7">
    <source>
        <dbReference type="ARBA" id="ARBA00022984"/>
    </source>
</evidence>
<proteinExistence type="inferred from homology"/>
<dbReference type="Pfam" id="PF00275">
    <property type="entry name" value="EPSP_synthase"/>
    <property type="match status" value="1"/>
</dbReference>
<dbReference type="EMBL" id="CP010904">
    <property type="protein sequence ID" value="AKJ65135.1"/>
    <property type="molecule type" value="Genomic_DNA"/>
</dbReference>
<dbReference type="GO" id="GO:0008360">
    <property type="term" value="P:regulation of cell shape"/>
    <property type="evidence" value="ECO:0007669"/>
    <property type="project" value="UniProtKB-KW"/>
</dbReference>
<reference evidence="14 15" key="2">
    <citation type="journal article" date="2016" name="ISME J.">
        <title>Characterization of the first cultured representative of Verrucomicrobia subdivision 5 indicates the proposal of a novel phylum.</title>
        <authorList>
            <person name="Spring S."/>
            <person name="Bunk B."/>
            <person name="Sproer C."/>
            <person name="Schumann P."/>
            <person name="Rohde M."/>
            <person name="Tindall B.J."/>
            <person name="Klenk H.P."/>
        </authorList>
    </citation>
    <scope>NUCLEOTIDE SEQUENCE [LARGE SCALE GENOMIC DNA]</scope>
    <source>
        <strain evidence="14 15">L21-Fru-AB</strain>
    </source>
</reference>
<organism evidence="14 15">
    <name type="scientific">Kiritimatiella glycovorans</name>
    <dbReference type="NCBI Taxonomy" id="1307763"/>
    <lineage>
        <taxon>Bacteria</taxon>
        <taxon>Pseudomonadati</taxon>
        <taxon>Kiritimatiellota</taxon>
        <taxon>Kiritimatiellia</taxon>
        <taxon>Kiritimatiellales</taxon>
        <taxon>Kiritimatiellaceae</taxon>
        <taxon>Kiritimatiella</taxon>
    </lineage>
</organism>
<dbReference type="HAMAP" id="MF_00111">
    <property type="entry name" value="MurA"/>
    <property type="match status" value="1"/>
</dbReference>
<feature type="binding site" evidence="12">
    <location>
        <position position="313"/>
    </location>
    <ligand>
        <name>UDP-N-acetyl-alpha-D-glucosamine</name>
        <dbReference type="ChEBI" id="CHEBI:57705"/>
    </ligand>
</feature>
<dbReference type="GO" id="GO:0008760">
    <property type="term" value="F:UDP-N-acetylglucosamine 1-carboxyvinyltransferase activity"/>
    <property type="evidence" value="ECO:0007669"/>
    <property type="project" value="UniProtKB-UniRule"/>
</dbReference>
<comment type="function">
    <text evidence="12">Cell wall formation. Adds enolpyruvyl to UDP-N-acetylglucosamine.</text>
</comment>
<dbReference type="InterPro" id="IPR013792">
    <property type="entry name" value="RNA3'P_cycl/enolpyr_Trfase_a/b"/>
</dbReference>
<evidence type="ECO:0000256" key="9">
    <source>
        <dbReference type="ARBA" id="ARBA00023316"/>
    </source>
</evidence>
<evidence type="ECO:0000256" key="10">
    <source>
        <dbReference type="ARBA" id="ARBA00038367"/>
    </source>
</evidence>
<dbReference type="KEGG" id="vbl:L21SP4_01899"/>
<keyword evidence="4 12" id="KW-0132">Cell division</keyword>
<dbReference type="SUPFAM" id="SSF55205">
    <property type="entry name" value="EPT/RTPC-like"/>
    <property type="match status" value="1"/>
</dbReference>
<dbReference type="PANTHER" id="PTHR43783:SF1">
    <property type="entry name" value="UDP-N-ACETYLGLUCOSAMINE 1-CARBOXYVINYLTRANSFERASE"/>
    <property type="match status" value="1"/>
</dbReference>
<dbReference type="OrthoDB" id="9803760at2"/>
<sequence>MSRLVIEGGHRIGGSFAPLGNKNAVLPMIAASLLTDEPLHLRNVPDIRDVAVMLELVESLGAEVHRNKREVEIRAAGVRHTEVPEALCRRVRTSILLAGPLAARHGEATLFPPGGDVIGRRRLDTHFYGLRKLGIEVDAGERYRFRNTGLRAADLLLDEASVTATENIVMASVLAPGTTTLYNAACEPHVQDLCRMLNKMGARISNIGANRLTIEGVEALHGAEHAICPDHIELGSFAAAAAITGGTLDVTAPSDPVTLRVIQKSFDKLNLRFVPQQDGTVRVPAPETLRVEHDYGNAIPKIEDGIWPAFPSDLMSVAIVLATQAGGTILFFEKLFESRMYFIDHLLGMGAHIVQCDPHRVVVTGPAPLHGTRLTSPDIRAGMAMIIAALCAQGTSVIENAAMVDRGYEDVDGRLRSLGAVIERED</sequence>
<dbReference type="InterPro" id="IPR005750">
    <property type="entry name" value="UDP_GlcNAc_COvinyl_MurA"/>
</dbReference>
<dbReference type="InterPro" id="IPR050068">
    <property type="entry name" value="MurA_subfamily"/>
</dbReference>
<feature type="domain" description="Enolpyruvate transferase" evidence="13">
    <location>
        <begin position="7"/>
        <end position="411"/>
    </location>
</feature>
<evidence type="ECO:0000256" key="5">
    <source>
        <dbReference type="ARBA" id="ARBA00022679"/>
    </source>
</evidence>
<keyword evidence="8 12" id="KW-0131">Cell cycle</keyword>
<evidence type="ECO:0000256" key="12">
    <source>
        <dbReference type="HAMAP-Rule" id="MF_00111"/>
    </source>
</evidence>
<dbReference type="EC" id="2.5.1.7" evidence="12"/>
<dbReference type="RefSeq" id="WP_052882398.1">
    <property type="nucleotide sequence ID" value="NZ_CP010904.1"/>
</dbReference>
<dbReference type="PANTHER" id="PTHR43783">
    <property type="entry name" value="UDP-N-ACETYLGLUCOSAMINE 1-CARBOXYVINYLTRANSFERASE"/>
    <property type="match status" value="1"/>
</dbReference>
<keyword evidence="9 12" id="KW-0961">Cell wall biogenesis/degradation</keyword>
<evidence type="ECO:0000256" key="6">
    <source>
        <dbReference type="ARBA" id="ARBA00022960"/>
    </source>
</evidence>
<feature type="binding site" evidence="12">
    <location>
        <position position="92"/>
    </location>
    <ligand>
        <name>UDP-N-acetyl-alpha-D-glucosamine</name>
        <dbReference type="ChEBI" id="CHEBI:57705"/>
    </ligand>
</feature>
<dbReference type="GO" id="GO:0009252">
    <property type="term" value="P:peptidoglycan biosynthetic process"/>
    <property type="evidence" value="ECO:0007669"/>
    <property type="project" value="UniProtKB-UniRule"/>
</dbReference>
<evidence type="ECO:0000259" key="13">
    <source>
        <dbReference type="Pfam" id="PF00275"/>
    </source>
</evidence>
<evidence type="ECO:0000256" key="2">
    <source>
        <dbReference type="ARBA" id="ARBA00004752"/>
    </source>
</evidence>
<name>A0A0G3EK17_9BACT</name>
<dbReference type="GO" id="GO:0019277">
    <property type="term" value="P:UDP-N-acetylgalactosamine biosynthetic process"/>
    <property type="evidence" value="ECO:0007669"/>
    <property type="project" value="InterPro"/>
</dbReference>
<keyword evidence="7 12" id="KW-0573">Peptidoglycan synthesis</keyword>
<comment type="caution">
    <text evidence="12">Lacks conserved residue(s) required for the propagation of feature annotation.</text>
</comment>
<comment type="subcellular location">
    <subcellularLocation>
        <location evidence="1 12">Cytoplasm</location>
    </subcellularLocation>
</comment>